<evidence type="ECO:0000313" key="2">
    <source>
        <dbReference type="EMBL" id="KAJ8024027.1"/>
    </source>
</evidence>
<protein>
    <submittedName>
        <fullName evidence="2">Uncharacterized protein</fullName>
    </submittedName>
</protein>
<feature type="region of interest" description="Disordered" evidence="1">
    <location>
        <begin position="112"/>
        <end position="134"/>
    </location>
</feature>
<keyword evidence="3" id="KW-1185">Reference proteome</keyword>
<evidence type="ECO:0000256" key="1">
    <source>
        <dbReference type="SAM" id="MobiDB-lite"/>
    </source>
</evidence>
<feature type="compositionally biased region" description="Basic and acidic residues" evidence="1">
    <location>
        <begin position="112"/>
        <end position="125"/>
    </location>
</feature>
<dbReference type="EMBL" id="JAIZAY010000019">
    <property type="protein sequence ID" value="KAJ8024027.1"/>
    <property type="molecule type" value="Genomic_DNA"/>
</dbReference>
<dbReference type="AlphaFoldDB" id="A0A9Q0YPI8"/>
<dbReference type="Proteomes" id="UP001152320">
    <property type="component" value="Chromosome 19"/>
</dbReference>
<proteinExistence type="predicted"/>
<name>A0A9Q0YPI8_HOLLE</name>
<sequence length="437" mass="49265">MHEVLESLSSKSTDATHIFEEIFRYGTLGQEWLPKAEARDTIHPVNNPRSIIAQTLSTQNSRTSLPTVGRLHKKSQCTLCNFDPSLIPSLVKATGYEIPLQVRGQCYHIQAKDQRNLNPKPDKSYPSKSNSDQDFPNVAVTNHDFTPVRQTCTWKDSTLSRMVSCEDYDITHNDIIEEQQHQMAMQINGHGFEDCNYLSNWDFDAEDKSFIQAVTLRNKAWHADTNAEATYDTEKESGGKETSSSEGSVHVLTTELKRKRYRKYGNVPAVLQDLCKTAVRSSLKNTVVGKQAKVSQLRFPPIHLESVKPVQRLKEAGGMKRNETKTGKFSFLRPKLCQNDGEFRKSLINELPLQLHSKSQVCSAKLISPASLSARIDTKLSLDSSISKKRLELPFRLPQLRVLPSIGSASIPQLGKSTVRRFKGEVSGHTVMHYLKR</sequence>
<evidence type="ECO:0000313" key="3">
    <source>
        <dbReference type="Proteomes" id="UP001152320"/>
    </source>
</evidence>
<accession>A0A9Q0YPI8</accession>
<feature type="region of interest" description="Disordered" evidence="1">
    <location>
        <begin position="229"/>
        <end position="250"/>
    </location>
</feature>
<reference evidence="2" key="1">
    <citation type="submission" date="2021-10" db="EMBL/GenBank/DDBJ databases">
        <title>Tropical sea cucumber genome reveals ecological adaptation and Cuvierian tubules defense mechanism.</title>
        <authorList>
            <person name="Chen T."/>
        </authorList>
    </citation>
    <scope>NUCLEOTIDE SEQUENCE</scope>
    <source>
        <strain evidence="2">Nanhai2018</strain>
        <tissue evidence="2">Muscle</tissue>
    </source>
</reference>
<comment type="caution">
    <text evidence="2">The sequence shown here is derived from an EMBL/GenBank/DDBJ whole genome shotgun (WGS) entry which is preliminary data.</text>
</comment>
<gene>
    <name evidence="2" type="ORF">HOLleu_36635</name>
</gene>
<organism evidence="2 3">
    <name type="scientific">Holothuria leucospilota</name>
    <name type="common">Black long sea cucumber</name>
    <name type="synonym">Mertensiothuria leucospilota</name>
    <dbReference type="NCBI Taxonomy" id="206669"/>
    <lineage>
        <taxon>Eukaryota</taxon>
        <taxon>Metazoa</taxon>
        <taxon>Echinodermata</taxon>
        <taxon>Eleutherozoa</taxon>
        <taxon>Echinozoa</taxon>
        <taxon>Holothuroidea</taxon>
        <taxon>Aspidochirotacea</taxon>
        <taxon>Aspidochirotida</taxon>
        <taxon>Holothuriidae</taxon>
        <taxon>Holothuria</taxon>
    </lineage>
</organism>